<evidence type="ECO:0000313" key="1">
    <source>
        <dbReference type="EMBL" id="RMJ03096.1"/>
    </source>
</evidence>
<dbReference type="EMBL" id="QMDL01000003">
    <property type="protein sequence ID" value="RMJ03096.1"/>
    <property type="molecule type" value="Genomic_DNA"/>
</dbReference>
<evidence type="ECO:0000313" key="2">
    <source>
        <dbReference type="Proteomes" id="UP000265903"/>
    </source>
</evidence>
<organism evidence="1 2">
    <name type="scientific">Marinobacter litoralis</name>
    <dbReference type="NCBI Taxonomy" id="187981"/>
    <lineage>
        <taxon>Bacteria</taxon>
        <taxon>Pseudomonadati</taxon>
        <taxon>Pseudomonadota</taxon>
        <taxon>Gammaproteobacteria</taxon>
        <taxon>Pseudomonadales</taxon>
        <taxon>Marinobacteraceae</taxon>
        <taxon>Marinobacter</taxon>
    </lineage>
</organism>
<reference evidence="1 2" key="1">
    <citation type="submission" date="2018-08" db="EMBL/GenBank/DDBJ databases">
        <title>Whole Genome Sequence of the Moderate Halophilic Marine Bacterium Marinobacter litoralis Sw-45.</title>
        <authorList>
            <person name="Musa H."/>
        </authorList>
    </citation>
    <scope>NUCLEOTIDE SEQUENCE [LARGE SCALE GENOMIC DNA]</scope>
    <source>
        <strain evidence="1 2">Sw-45</strain>
    </source>
</reference>
<gene>
    <name evidence="1" type="ORF">DOQ08_02561</name>
</gene>
<proteinExistence type="predicted"/>
<protein>
    <submittedName>
        <fullName evidence="1">Uncharacterized protein</fullName>
    </submittedName>
</protein>
<accession>A0A3M2RCS5</accession>
<name>A0A3M2RCS5_9GAMM</name>
<keyword evidence="2" id="KW-1185">Reference proteome</keyword>
<dbReference type="AlphaFoldDB" id="A0A3M2RCS5"/>
<dbReference type="Proteomes" id="UP000265903">
    <property type="component" value="Unassembled WGS sequence"/>
</dbReference>
<sequence length="103" mass="11174">MTHINSNLQWWRGLADVLGHGLQHGATKLKRVHLSVADETFRALDAIPVVRPVNRTVRACHHGISKLSYSSVSCAGRLVVELAGVSPSQTADGSVDEEMMNKS</sequence>
<dbReference type="RefSeq" id="WP_114335327.1">
    <property type="nucleotide sequence ID" value="NZ_QMDL01000003.1"/>
</dbReference>
<comment type="caution">
    <text evidence="1">The sequence shown here is derived from an EMBL/GenBank/DDBJ whole genome shotgun (WGS) entry which is preliminary data.</text>
</comment>
<dbReference type="OrthoDB" id="6369342at2"/>